<dbReference type="NCBIfam" id="NF033536">
    <property type="entry name" value="lasso_PqqD_Bac"/>
    <property type="match status" value="1"/>
</dbReference>
<evidence type="ECO:0000313" key="2">
    <source>
        <dbReference type="Proteomes" id="UP000286268"/>
    </source>
</evidence>
<dbReference type="EMBL" id="CP025746">
    <property type="protein sequence ID" value="QAA34721.1"/>
    <property type="molecule type" value="Genomic_DNA"/>
</dbReference>
<organism evidence="1 2">
    <name type="scientific">Clostridium manihotivorum</name>
    <dbReference type="NCBI Taxonomy" id="2320868"/>
    <lineage>
        <taxon>Bacteria</taxon>
        <taxon>Bacillati</taxon>
        <taxon>Bacillota</taxon>
        <taxon>Clostridia</taxon>
        <taxon>Eubacteriales</taxon>
        <taxon>Clostridiaceae</taxon>
        <taxon>Clostridium</taxon>
    </lineage>
</organism>
<sequence>MDLQTKVAQLEGIDATELNGEKVMMNLDKGQYFVLNEVGSRIWDLIEAPKSIGEVVSELLQEYEIDEESCKEAVYEFLGSMKDAEIIQVL</sequence>
<reference evidence="1 2" key="1">
    <citation type="submission" date="2018-01" db="EMBL/GenBank/DDBJ databases">
        <title>Genome Sequencing and Assembly of Anaerobacter polyendosporus strain CT4.</title>
        <authorList>
            <person name="Tachaapaikoon C."/>
            <person name="Sutheeworapong S."/>
            <person name="Jenjaroenpun P."/>
            <person name="Wongsurawat T."/>
            <person name="Nookeaw I."/>
            <person name="Cheawchanlertfa P."/>
            <person name="Kosugi A."/>
            <person name="Cheevadhanarak S."/>
            <person name="Ratanakhanokchai K."/>
        </authorList>
    </citation>
    <scope>NUCLEOTIDE SEQUENCE [LARGE SCALE GENOMIC DNA]</scope>
    <source>
        <strain evidence="1 2">CT4</strain>
    </source>
</reference>
<dbReference type="InterPro" id="IPR041881">
    <property type="entry name" value="PqqD_sf"/>
</dbReference>
<keyword evidence="2" id="KW-1185">Reference proteome</keyword>
<proteinExistence type="predicted"/>
<evidence type="ECO:0000313" key="1">
    <source>
        <dbReference type="EMBL" id="QAA34721.1"/>
    </source>
</evidence>
<dbReference type="KEGG" id="cmah:C1I91_25515"/>
<dbReference type="AlphaFoldDB" id="A0A410E084"/>
<gene>
    <name evidence="1" type="ORF">C1I91_25515</name>
</gene>
<dbReference type="Proteomes" id="UP000286268">
    <property type="component" value="Chromosome"/>
</dbReference>
<accession>A0A410E084</accession>
<dbReference type="InterPro" id="IPR008792">
    <property type="entry name" value="PQQD"/>
</dbReference>
<name>A0A410E084_9CLOT</name>
<dbReference type="OrthoDB" id="1495225at2"/>
<protein>
    <submittedName>
        <fullName evidence="1">PqqD family protein</fullName>
    </submittedName>
</protein>
<dbReference type="Gene3D" id="1.10.10.1150">
    <property type="entry name" value="Coenzyme PQQ synthesis protein D (PqqD)"/>
    <property type="match status" value="1"/>
</dbReference>
<dbReference type="Pfam" id="PF05402">
    <property type="entry name" value="PqqD"/>
    <property type="match status" value="1"/>
</dbReference>
<dbReference type="RefSeq" id="WP_128215433.1">
    <property type="nucleotide sequence ID" value="NZ_CP025746.1"/>
</dbReference>